<protein>
    <submittedName>
        <fullName evidence="1">Uncharacterized protein</fullName>
    </submittedName>
</protein>
<proteinExistence type="predicted"/>
<gene>
    <name evidence="1" type="ORF">Fot_41558</name>
</gene>
<organism evidence="1 2">
    <name type="scientific">Forsythia ovata</name>
    <dbReference type="NCBI Taxonomy" id="205694"/>
    <lineage>
        <taxon>Eukaryota</taxon>
        <taxon>Viridiplantae</taxon>
        <taxon>Streptophyta</taxon>
        <taxon>Embryophyta</taxon>
        <taxon>Tracheophyta</taxon>
        <taxon>Spermatophyta</taxon>
        <taxon>Magnoliopsida</taxon>
        <taxon>eudicotyledons</taxon>
        <taxon>Gunneridae</taxon>
        <taxon>Pentapetalae</taxon>
        <taxon>asterids</taxon>
        <taxon>lamiids</taxon>
        <taxon>Lamiales</taxon>
        <taxon>Oleaceae</taxon>
        <taxon>Forsythieae</taxon>
        <taxon>Forsythia</taxon>
    </lineage>
</organism>
<dbReference type="EMBL" id="JBFOLJ010000012">
    <property type="protein sequence ID" value="KAL2488266.1"/>
    <property type="molecule type" value="Genomic_DNA"/>
</dbReference>
<evidence type="ECO:0000313" key="1">
    <source>
        <dbReference type="EMBL" id="KAL2488266.1"/>
    </source>
</evidence>
<sequence length="164" mass="19150">MTSYEYELRQDNHIIPQRLKRPDTGDSVYINFRIDYILKKRSGEGDDETLESIRKSFWSPSEYFTGPEIFFHRFLRNHGVSDDDVREGLIRQVEDFVNRMNVKFPMVVSIRVYTVQQDDEAIDVAKDRAITGEKLGHCNIVSPHQLLLVGEERDENNNITSITI</sequence>
<name>A0ABD1RJC7_9LAMI</name>
<keyword evidence="2" id="KW-1185">Reference proteome</keyword>
<accession>A0ABD1RJC7</accession>
<dbReference type="Proteomes" id="UP001604277">
    <property type="component" value="Unassembled WGS sequence"/>
</dbReference>
<comment type="caution">
    <text evidence="1">The sequence shown here is derived from an EMBL/GenBank/DDBJ whole genome shotgun (WGS) entry which is preliminary data.</text>
</comment>
<reference evidence="2" key="1">
    <citation type="submission" date="2024-07" db="EMBL/GenBank/DDBJ databases">
        <title>Two chromosome-level genome assemblies of Korean endemic species Abeliophyllum distichum and Forsythia ovata (Oleaceae).</title>
        <authorList>
            <person name="Jang H."/>
        </authorList>
    </citation>
    <scope>NUCLEOTIDE SEQUENCE [LARGE SCALE GENOMIC DNA]</scope>
</reference>
<dbReference type="AlphaFoldDB" id="A0ABD1RJC7"/>
<evidence type="ECO:0000313" key="2">
    <source>
        <dbReference type="Proteomes" id="UP001604277"/>
    </source>
</evidence>